<evidence type="ECO:0000313" key="2">
    <source>
        <dbReference type="Proteomes" id="UP000318681"/>
    </source>
</evidence>
<dbReference type="AlphaFoldDB" id="A0A558RCK6"/>
<dbReference type="RefSeq" id="WP_145147871.1">
    <property type="nucleotide sequence ID" value="NZ_VNIM01000005.1"/>
</dbReference>
<protein>
    <submittedName>
        <fullName evidence="1">Uncharacterized protein</fullName>
    </submittedName>
</protein>
<keyword evidence="2" id="KW-1185">Reference proteome</keyword>
<dbReference type="Proteomes" id="UP000318681">
    <property type="component" value="Unassembled WGS sequence"/>
</dbReference>
<gene>
    <name evidence="1" type="ORF">FOY91_02715</name>
</gene>
<dbReference type="OrthoDB" id="6894039at2"/>
<organism evidence="1 2">
    <name type="scientific">Alterirhizorhabdus solaris</name>
    <dbReference type="NCBI Taxonomy" id="2529389"/>
    <lineage>
        <taxon>Bacteria</taxon>
        <taxon>Pseudomonadati</taxon>
        <taxon>Pseudomonadota</taxon>
        <taxon>Alphaproteobacteria</taxon>
        <taxon>Sphingomonadales</taxon>
        <taxon>Rhizorhabdaceae</taxon>
        <taxon>Alterirhizorhabdus</taxon>
    </lineage>
</organism>
<reference evidence="1 2" key="1">
    <citation type="submission" date="2019-07" db="EMBL/GenBank/DDBJ databases">
        <title>Sphingomonas solaris sp. nov., isolated from a solar panel from Boston, Massachusetts.</title>
        <authorList>
            <person name="Tanner K."/>
            <person name="Pascual J."/>
            <person name="Mancuso C."/>
            <person name="Pereto J."/>
            <person name="Khalil A."/>
            <person name="Vilanova C."/>
        </authorList>
    </citation>
    <scope>NUCLEOTIDE SEQUENCE [LARGE SCALE GENOMIC DNA]</scope>
    <source>
        <strain evidence="1 2">R4DWN</strain>
    </source>
</reference>
<comment type="caution">
    <text evidence="1">The sequence shown here is derived from an EMBL/GenBank/DDBJ whole genome shotgun (WGS) entry which is preliminary data.</text>
</comment>
<sequence length="212" mass="23645">MYDVPIRYEQALDPSALTTIRTTLHAMEKALEDCRNAGVCPDTDPAVVLLARHMATVSTNRRDDDTLRFACTRRLDDLRHFPTILALALRGVDFDAIAKDRFHADGQKAMHDLARVMDLPEGGYEVRSWRGDISISGTVALATHDFVVELAIGGIREGRELTYRAIRGGVRHGKDHYAQILLLVRPERFAARLRRDLKLGPPPAAEPLLLTA</sequence>
<evidence type="ECO:0000313" key="1">
    <source>
        <dbReference type="EMBL" id="TVV76972.1"/>
    </source>
</evidence>
<proteinExistence type="predicted"/>
<accession>A0A558RCK6</accession>
<dbReference type="EMBL" id="VNIM01000005">
    <property type="protein sequence ID" value="TVV76972.1"/>
    <property type="molecule type" value="Genomic_DNA"/>
</dbReference>
<name>A0A558RCK6_9SPHN</name>